<dbReference type="GO" id="GO:0000176">
    <property type="term" value="C:nuclear exosome (RNase complex)"/>
    <property type="evidence" value="ECO:0007669"/>
    <property type="project" value="TreeGrafter"/>
</dbReference>
<dbReference type="GO" id="GO:0006396">
    <property type="term" value="P:RNA processing"/>
    <property type="evidence" value="ECO:0007669"/>
    <property type="project" value="InterPro"/>
</dbReference>
<dbReference type="Gene3D" id="2.40.50.140">
    <property type="entry name" value="Nucleic acid-binding proteins"/>
    <property type="match status" value="1"/>
</dbReference>
<dbReference type="EMBL" id="CP001669">
    <property type="protein sequence ID" value="AFZ80287.1"/>
    <property type="molecule type" value="Genomic_DNA"/>
</dbReference>
<feature type="domain" description="Exosome complex component N-terminal" evidence="3">
    <location>
        <begin position="7"/>
        <end position="38"/>
    </location>
</feature>
<dbReference type="GO" id="GO:0005737">
    <property type="term" value="C:cytoplasm"/>
    <property type="evidence" value="ECO:0007669"/>
    <property type="project" value="TreeGrafter"/>
</dbReference>
<dbReference type="SUPFAM" id="SSF110324">
    <property type="entry name" value="Ribosomal L27 protein-like"/>
    <property type="match status" value="1"/>
</dbReference>
<name>L0AXI8_THEEQ</name>
<dbReference type="GO" id="GO:0005730">
    <property type="term" value="C:nucleolus"/>
    <property type="evidence" value="ECO:0007669"/>
    <property type="project" value="UniProtKB-SubCell"/>
</dbReference>
<protein>
    <recommendedName>
        <fullName evidence="3">Exosome complex component N-terminal domain-containing protein</fullName>
    </recommendedName>
</protein>
<dbReference type="VEuPathDB" id="PiroplasmaDB:BEWA_031400"/>
<gene>
    <name evidence="4" type="ORF">BEWA_031400</name>
</gene>
<dbReference type="InterPro" id="IPR025721">
    <property type="entry name" value="Exosome_cplx_N_dom"/>
</dbReference>
<evidence type="ECO:0000313" key="5">
    <source>
        <dbReference type="Proteomes" id="UP000031512"/>
    </source>
</evidence>
<dbReference type="AlphaFoldDB" id="L0AXI8"/>
<dbReference type="Gene3D" id="2.40.50.100">
    <property type="match status" value="1"/>
</dbReference>
<proteinExistence type="predicted"/>
<comment type="subcellular location">
    <subcellularLocation>
        <location evidence="1">Nucleus</location>
        <location evidence="1">Nucleolus</location>
    </subcellularLocation>
</comment>
<sequence length="183" mass="20015">MSKNLTYPGTCLGPVSDLVPGNNTYVRDSMIYSSVLGNCIISRDPNVEKGTVSVETNQIKAPYVGAVVVAQVTKLHRKKLECNVVSVDGRVLKDPYKGVLASTNVHESKNIDVIISDWFKPGDIIKAKVIYAGDGKQIILTTSEVDLGVIKAQSATGEEMTPISWKYFLSRSGTVERRWVVVQ</sequence>
<reference evidence="4 5" key="1">
    <citation type="journal article" date="2012" name="BMC Genomics">
        <title>Comparative genomic analysis and phylogenetic position of Theileria equi.</title>
        <authorList>
            <person name="Kappmeyer L.S."/>
            <person name="Thiagarajan M."/>
            <person name="Herndon D.R."/>
            <person name="Ramsay J.D."/>
            <person name="Caler E."/>
            <person name="Djikeng A."/>
            <person name="Gillespie J.J."/>
            <person name="Lau A.O."/>
            <person name="Roalson E.H."/>
            <person name="Silva J.C."/>
            <person name="Silva M.G."/>
            <person name="Suarez C.E."/>
            <person name="Ueti M.W."/>
            <person name="Nene V.M."/>
            <person name="Mealey R.H."/>
            <person name="Knowles D.P."/>
            <person name="Brayton K.A."/>
        </authorList>
    </citation>
    <scope>NUCLEOTIDE SEQUENCE [LARGE SCALE GENOMIC DNA]</scope>
    <source>
        <strain evidence="4 5">WA</strain>
    </source>
</reference>
<dbReference type="Pfam" id="PF14382">
    <property type="entry name" value="ECR1_N"/>
    <property type="match status" value="1"/>
</dbReference>
<accession>L0AXI8</accession>
<dbReference type="PANTHER" id="PTHR12686">
    <property type="entry name" value="3'-5' EXORIBONUCLEASE CSL4-RELATED"/>
    <property type="match status" value="1"/>
</dbReference>
<dbReference type="SUPFAM" id="SSF50249">
    <property type="entry name" value="Nucleic acid-binding proteins"/>
    <property type="match status" value="1"/>
</dbReference>
<dbReference type="eggNOG" id="KOG3409">
    <property type="taxonomic scope" value="Eukaryota"/>
</dbReference>
<dbReference type="InterPro" id="IPR039771">
    <property type="entry name" value="Csl4"/>
</dbReference>
<dbReference type="GeneID" id="15803397"/>
<dbReference type="Proteomes" id="UP000031512">
    <property type="component" value="Chromosome 1"/>
</dbReference>
<evidence type="ECO:0000256" key="1">
    <source>
        <dbReference type="ARBA" id="ARBA00004604"/>
    </source>
</evidence>
<dbReference type="InterPro" id="IPR012340">
    <property type="entry name" value="NA-bd_OB-fold"/>
</dbReference>
<dbReference type="OrthoDB" id="440760at2759"/>
<keyword evidence="2" id="KW-0271">Exosome</keyword>
<keyword evidence="5" id="KW-1185">Reference proteome</keyword>
<dbReference type="KEGG" id="beq:BEWA_031400"/>
<organism evidence="4 5">
    <name type="scientific">Theileria equi strain WA</name>
    <dbReference type="NCBI Taxonomy" id="1537102"/>
    <lineage>
        <taxon>Eukaryota</taxon>
        <taxon>Sar</taxon>
        <taxon>Alveolata</taxon>
        <taxon>Apicomplexa</taxon>
        <taxon>Aconoidasida</taxon>
        <taxon>Piroplasmida</taxon>
        <taxon>Theileriidae</taxon>
        <taxon>Theileria</taxon>
    </lineage>
</organism>
<dbReference type="STRING" id="1537102.L0AXI8"/>
<evidence type="ECO:0000256" key="2">
    <source>
        <dbReference type="ARBA" id="ARBA00022835"/>
    </source>
</evidence>
<evidence type="ECO:0000313" key="4">
    <source>
        <dbReference type="EMBL" id="AFZ80287.1"/>
    </source>
</evidence>
<evidence type="ECO:0000259" key="3">
    <source>
        <dbReference type="Pfam" id="PF14382"/>
    </source>
</evidence>
<dbReference type="PANTHER" id="PTHR12686:SF8">
    <property type="entry name" value="EXOSOME COMPLEX COMPONENT CSL4"/>
    <property type="match status" value="1"/>
</dbReference>
<dbReference type="RefSeq" id="XP_004829953.1">
    <property type="nucleotide sequence ID" value="XM_004829896.1"/>
</dbReference>